<evidence type="ECO:0000313" key="1">
    <source>
        <dbReference type="EMBL" id="KAF0697123.1"/>
    </source>
</evidence>
<keyword evidence="3" id="KW-1185">Reference proteome</keyword>
<dbReference type="OrthoDB" id="10064100at2759"/>
<gene>
    <name evidence="2" type="primary">Aste57867_12117</name>
    <name evidence="1" type="ORF">As57867_012072</name>
    <name evidence="2" type="ORF">ASTE57867_12117</name>
</gene>
<protein>
    <submittedName>
        <fullName evidence="2">Aste57867_12117 protein</fullName>
    </submittedName>
</protein>
<dbReference type="EMBL" id="CAADRA010005362">
    <property type="protein sequence ID" value="VFT88971.1"/>
    <property type="molecule type" value="Genomic_DNA"/>
</dbReference>
<dbReference type="EMBL" id="VJMH01005341">
    <property type="protein sequence ID" value="KAF0697123.1"/>
    <property type="molecule type" value="Genomic_DNA"/>
</dbReference>
<reference evidence="1" key="2">
    <citation type="submission" date="2019-06" db="EMBL/GenBank/DDBJ databases">
        <title>Genomics analysis of Aphanomyces spp. identifies a new class of oomycete effector associated with host adaptation.</title>
        <authorList>
            <person name="Gaulin E."/>
        </authorList>
    </citation>
    <scope>NUCLEOTIDE SEQUENCE</scope>
    <source>
        <strain evidence="1">CBS 578.67</strain>
    </source>
</reference>
<proteinExistence type="predicted"/>
<reference evidence="2 3" key="1">
    <citation type="submission" date="2019-03" db="EMBL/GenBank/DDBJ databases">
        <authorList>
            <person name="Gaulin E."/>
            <person name="Dumas B."/>
        </authorList>
    </citation>
    <scope>NUCLEOTIDE SEQUENCE [LARGE SCALE GENOMIC DNA]</scope>
    <source>
        <strain evidence="2">CBS 568.67</strain>
    </source>
</reference>
<evidence type="ECO:0000313" key="3">
    <source>
        <dbReference type="Proteomes" id="UP000332933"/>
    </source>
</evidence>
<organism evidence="2 3">
    <name type="scientific">Aphanomyces stellatus</name>
    <dbReference type="NCBI Taxonomy" id="120398"/>
    <lineage>
        <taxon>Eukaryota</taxon>
        <taxon>Sar</taxon>
        <taxon>Stramenopiles</taxon>
        <taxon>Oomycota</taxon>
        <taxon>Saprolegniomycetes</taxon>
        <taxon>Saprolegniales</taxon>
        <taxon>Verrucalvaceae</taxon>
        <taxon>Aphanomyces</taxon>
    </lineage>
</organism>
<dbReference type="Proteomes" id="UP000332933">
    <property type="component" value="Unassembled WGS sequence"/>
</dbReference>
<dbReference type="AlphaFoldDB" id="A0A485KUP0"/>
<accession>A0A485KUP0</accession>
<sequence>MVKSNVKGMHGRILATLPANSLFKGQPVENLANVVRVVAEGYSGWVILKQGGSVMYMAPPPRLAETPAGKHIQLACKATMDDGSYVQRILRRDLPPRMARQLDNCVAKRTACITAMVTVHCRTSLQRIAYGPECEWYISGIKADGSGEHWWAGGDALSIKFNAVANAAVTFGELGAFVMRDPHGGSTFDGIPHPLFFLMQESRRIHSLTLVQGDDQCEIGFVLKDNRGVHVVGCDDDDRFHDALTPQPGYGQLVSVVDRFGNLCFVVLLEHAFEASLDVPVDVTRALRTFYARHREMCTARRHLIAEYERLMSTE</sequence>
<evidence type="ECO:0000313" key="2">
    <source>
        <dbReference type="EMBL" id="VFT88971.1"/>
    </source>
</evidence>
<name>A0A485KUP0_9STRA</name>